<sequence>MHINCPFAEPLYGDMDETGVEWQQQLGNWWQSDKPAAPGAAVREREAARLVLLATKTRRRRGGQNECRGREKGR</sequence>
<dbReference type="EMBL" id="BNFF01000002">
    <property type="protein sequence ID" value="GHK57381.1"/>
    <property type="molecule type" value="Genomic_DNA"/>
</dbReference>
<reference evidence="1" key="1">
    <citation type="submission" date="2020-10" db="EMBL/GenBank/DDBJ databases">
        <title>Genome Sequence of ESBL Producing Zambian Clinical Strains.</title>
        <authorList>
            <person name="Shawa M."/>
            <person name="Furuta Y."/>
            <person name="Simbotwe M."/>
            <person name="Mulenga E."/>
            <person name="Mubanga M."/>
            <person name="Mulenga G."/>
            <person name="Kaile C."/>
            <person name="Zorigt T."/>
            <person name="Hang'ombe B."/>
            <person name="Higashi H."/>
        </authorList>
    </citation>
    <scope>NUCLEOTIDE SEQUENCE</scope>
    <source>
        <strain evidence="1">Zam_UTH_09</strain>
    </source>
</reference>
<proteinExistence type="predicted"/>
<evidence type="ECO:0000313" key="1">
    <source>
        <dbReference type="EMBL" id="GHK57381.1"/>
    </source>
</evidence>
<accession>A0A919HZ67</accession>
<dbReference type="Proteomes" id="UP000655094">
    <property type="component" value="Unassembled WGS sequence"/>
</dbReference>
<protein>
    <submittedName>
        <fullName evidence="1">Uncharacterized protein</fullName>
    </submittedName>
</protein>
<evidence type="ECO:0000313" key="2">
    <source>
        <dbReference type="Proteomes" id="UP000655094"/>
    </source>
</evidence>
<name>A0A919HZ67_KLEPN</name>
<comment type="caution">
    <text evidence="1">The sequence shown here is derived from an EMBL/GenBank/DDBJ whole genome shotgun (WGS) entry which is preliminary data.</text>
</comment>
<gene>
    <name evidence="1" type="ORF">KPZU09_71170</name>
</gene>
<organism evidence="1 2">
    <name type="scientific">Klebsiella pneumoniae</name>
    <dbReference type="NCBI Taxonomy" id="573"/>
    <lineage>
        <taxon>Bacteria</taxon>
        <taxon>Pseudomonadati</taxon>
        <taxon>Pseudomonadota</taxon>
        <taxon>Gammaproteobacteria</taxon>
        <taxon>Enterobacterales</taxon>
        <taxon>Enterobacteriaceae</taxon>
        <taxon>Klebsiella/Raoultella group</taxon>
        <taxon>Klebsiella</taxon>
        <taxon>Klebsiella pneumoniae complex</taxon>
    </lineage>
</organism>
<dbReference type="AlphaFoldDB" id="A0A919HZ67"/>